<evidence type="ECO:0000313" key="2">
    <source>
        <dbReference type="EMBL" id="CAF0965380.1"/>
    </source>
</evidence>
<gene>
    <name evidence="2" type="ORF">GPM918_LOCUS11949</name>
    <name evidence="3" type="ORF">SRO942_LOCUS11950</name>
</gene>
<evidence type="ECO:0000313" key="4">
    <source>
        <dbReference type="Proteomes" id="UP000663829"/>
    </source>
</evidence>
<proteinExistence type="predicted"/>
<reference evidence="2" key="1">
    <citation type="submission" date="2021-02" db="EMBL/GenBank/DDBJ databases">
        <authorList>
            <person name="Nowell W R."/>
        </authorList>
    </citation>
    <scope>NUCLEOTIDE SEQUENCE</scope>
</reference>
<dbReference type="Proteomes" id="UP000681722">
    <property type="component" value="Unassembled WGS sequence"/>
</dbReference>
<name>A0A814E7M9_9BILA</name>
<evidence type="ECO:0000313" key="3">
    <source>
        <dbReference type="EMBL" id="CAF3739016.1"/>
    </source>
</evidence>
<comment type="caution">
    <text evidence="2">The sequence shown here is derived from an EMBL/GenBank/DDBJ whole genome shotgun (WGS) entry which is preliminary data.</text>
</comment>
<accession>A0A814E7M9</accession>
<dbReference type="AlphaFoldDB" id="A0A814E7M9"/>
<protein>
    <submittedName>
        <fullName evidence="2">Uncharacterized protein</fullName>
    </submittedName>
</protein>
<feature type="compositionally biased region" description="Polar residues" evidence="1">
    <location>
        <begin position="235"/>
        <end position="253"/>
    </location>
</feature>
<dbReference type="EMBL" id="CAJNOQ010002559">
    <property type="protein sequence ID" value="CAF0965380.1"/>
    <property type="molecule type" value="Genomic_DNA"/>
</dbReference>
<dbReference type="Gene3D" id="3.90.70.10">
    <property type="entry name" value="Cysteine proteinases"/>
    <property type="match status" value="1"/>
</dbReference>
<keyword evidence="4" id="KW-1185">Reference proteome</keyword>
<sequence length="427" mass="48800">MAKDLPPSVDLREFMTPAEHQQESYSCVGNALAAAYEFLIMKNTKKHIDISRLFIYYNSREKDGYREYNMLDAGTKIPNAIEALAEFGCCKEELFQFNAANVNQKPPPLCYAEAKNYRIKQGMQLRGELNELKACLAEGYPFVFAFLIHESFHEAATNGGRVPMPNSDNESEDEAQGLHAMVAAGYSDRSERFIVLNSYGEDWVSVLVDFRLHPSAFEMRINSIIHRKAFADFSSNSKQQETQNSSDSNTHKNTPVDVPSNHTDEYFDDEWSIEKVPPNSDLSYILWMDNDKADIAQITKHLTSDPSVHVNFQETFDLATKYLLQHMDKIKSLPQSTIFQIICRGYYKSEDKNPLNLLLFLDHYQLKNVPIIVFTQDKPGVLNSFEREAPSMGIHDWKYRLYVTDNSADLITKINANASNKSVSQRH</sequence>
<feature type="region of interest" description="Disordered" evidence="1">
    <location>
        <begin position="235"/>
        <end position="262"/>
    </location>
</feature>
<organism evidence="2 4">
    <name type="scientific">Didymodactylos carnosus</name>
    <dbReference type="NCBI Taxonomy" id="1234261"/>
    <lineage>
        <taxon>Eukaryota</taxon>
        <taxon>Metazoa</taxon>
        <taxon>Spiralia</taxon>
        <taxon>Gnathifera</taxon>
        <taxon>Rotifera</taxon>
        <taxon>Eurotatoria</taxon>
        <taxon>Bdelloidea</taxon>
        <taxon>Philodinida</taxon>
        <taxon>Philodinidae</taxon>
        <taxon>Didymodactylos</taxon>
    </lineage>
</organism>
<dbReference type="EMBL" id="CAJOBC010002559">
    <property type="protein sequence ID" value="CAF3739016.1"/>
    <property type="molecule type" value="Genomic_DNA"/>
</dbReference>
<dbReference type="SUPFAM" id="SSF54001">
    <property type="entry name" value="Cysteine proteinases"/>
    <property type="match status" value="1"/>
</dbReference>
<dbReference type="CDD" id="cd02619">
    <property type="entry name" value="Peptidase_C1"/>
    <property type="match status" value="1"/>
</dbReference>
<dbReference type="Proteomes" id="UP000663829">
    <property type="component" value="Unassembled WGS sequence"/>
</dbReference>
<dbReference type="InterPro" id="IPR038765">
    <property type="entry name" value="Papain-like_cys_pep_sf"/>
</dbReference>
<evidence type="ECO:0000256" key="1">
    <source>
        <dbReference type="SAM" id="MobiDB-lite"/>
    </source>
</evidence>
<dbReference type="OrthoDB" id="640249at2759"/>